<evidence type="ECO:0000313" key="2">
    <source>
        <dbReference type="Proteomes" id="UP001357485"/>
    </source>
</evidence>
<accession>A0ABR0LKN6</accession>
<protein>
    <submittedName>
        <fullName evidence="1">Uncharacterized protein</fullName>
    </submittedName>
</protein>
<sequence length="62" mass="7145">SMGSSKECHQAHSKPKRYWENLPHCRSLDSNWWAPTAKTCIATHGWSSSQFLPSGYRQVPRE</sequence>
<name>A0ABR0LKN6_9PEZI</name>
<dbReference type="Proteomes" id="UP001357485">
    <property type="component" value="Unassembled WGS sequence"/>
</dbReference>
<dbReference type="EMBL" id="JAVRRA010018225">
    <property type="protein sequence ID" value="KAK5189378.1"/>
    <property type="molecule type" value="Genomic_DNA"/>
</dbReference>
<gene>
    <name evidence="1" type="ORF">LTR16_007996</name>
</gene>
<evidence type="ECO:0000313" key="1">
    <source>
        <dbReference type="EMBL" id="KAK5189378.1"/>
    </source>
</evidence>
<feature type="non-terminal residue" evidence="1">
    <location>
        <position position="1"/>
    </location>
</feature>
<keyword evidence="2" id="KW-1185">Reference proteome</keyword>
<reference evidence="1 2" key="1">
    <citation type="submission" date="2023-08" db="EMBL/GenBank/DDBJ databases">
        <title>Black Yeasts Isolated from many extreme environments.</title>
        <authorList>
            <person name="Coleine C."/>
            <person name="Stajich J.E."/>
            <person name="Selbmann L."/>
        </authorList>
    </citation>
    <scope>NUCLEOTIDE SEQUENCE [LARGE SCALE GENOMIC DNA]</scope>
    <source>
        <strain evidence="1 2">CCFEE 536</strain>
    </source>
</reference>
<organism evidence="1 2">
    <name type="scientific">Cryomyces antarcticus</name>
    <dbReference type="NCBI Taxonomy" id="329879"/>
    <lineage>
        <taxon>Eukaryota</taxon>
        <taxon>Fungi</taxon>
        <taxon>Dikarya</taxon>
        <taxon>Ascomycota</taxon>
        <taxon>Pezizomycotina</taxon>
        <taxon>Dothideomycetes</taxon>
        <taxon>Dothideomycetes incertae sedis</taxon>
        <taxon>Cryomyces</taxon>
    </lineage>
</organism>
<proteinExistence type="predicted"/>
<comment type="caution">
    <text evidence="1">The sequence shown here is derived from an EMBL/GenBank/DDBJ whole genome shotgun (WGS) entry which is preliminary data.</text>
</comment>